<proteinExistence type="inferred from homology"/>
<name>A0A7G7CRH6_9CORY</name>
<evidence type="ECO:0000256" key="1">
    <source>
        <dbReference type="ARBA" id="ARBA00008404"/>
    </source>
</evidence>
<dbReference type="InterPro" id="IPR005133">
    <property type="entry name" value="PhaG_MnhG_YufB"/>
</dbReference>
<evidence type="ECO:0000313" key="5">
    <source>
        <dbReference type="Proteomes" id="UP000515743"/>
    </source>
</evidence>
<evidence type="ECO:0000313" key="4">
    <source>
        <dbReference type="EMBL" id="QNE90192.1"/>
    </source>
</evidence>
<dbReference type="KEGG" id="cik:H0194_04200"/>
<dbReference type="PANTHER" id="PTHR34703:SF1">
    <property type="entry name" value="ANTIPORTER SUBUNIT MNHG2-RELATED"/>
    <property type="match status" value="1"/>
</dbReference>
<keyword evidence="3" id="KW-1133">Transmembrane helix</keyword>
<evidence type="ECO:0000256" key="3">
    <source>
        <dbReference type="SAM" id="Phobius"/>
    </source>
</evidence>
<sequence length="129" mass="14055">MNWNLIADITSLTLILVGSLLIFSAAVGVVRFKDTMSRVHAVTKPQTTGLLLTLVGSFIRVVGSPEFEVSHRSDLGILVVLGIFAAMTTPVTAQRLSRIARREGLYAADENMSRNDRPAGKSMRRGNSR</sequence>
<keyword evidence="5" id="KW-1185">Reference proteome</keyword>
<dbReference type="AlphaFoldDB" id="A0A7G7CRH6"/>
<dbReference type="RefSeq" id="WP_185176565.1">
    <property type="nucleotide sequence ID" value="NZ_CP059404.1"/>
</dbReference>
<feature type="transmembrane region" description="Helical" evidence="3">
    <location>
        <begin position="12"/>
        <end position="30"/>
    </location>
</feature>
<dbReference type="NCBIfam" id="NF009238">
    <property type="entry name" value="PRK12592.1"/>
    <property type="match status" value="1"/>
</dbReference>
<reference evidence="4 5" key="1">
    <citation type="submission" date="2020-07" db="EMBL/GenBank/DDBJ databases">
        <title>Complete genome and description of Corynebacterium incognita strain Marseille-Q3630 sp. nov.</title>
        <authorList>
            <person name="Boxberger M."/>
        </authorList>
    </citation>
    <scope>NUCLEOTIDE SEQUENCE [LARGE SCALE GENOMIC DNA]</scope>
    <source>
        <strain evidence="4 5">Marseille-Q3630</strain>
    </source>
</reference>
<feature type="transmembrane region" description="Helical" evidence="3">
    <location>
        <begin position="42"/>
        <end position="63"/>
    </location>
</feature>
<keyword evidence="3" id="KW-0472">Membrane</keyword>
<evidence type="ECO:0000256" key="2">
    <source>
        <dbReference type="SAM" id="MobiDB-lite"/>
    </source>
</evidence>
<comment type="similarity">
    <text evidence="1">Belongs to the CPA3 antiporters (TC 2.A.63) subunit G family.</text>
</comment>
<protein>
    <submittedName>
        <fullName evidence="4">Monovalent cation/H(+) antiporter subunit G</fullName>
    </submittedName>
</protein>
<organism evidence="4 5">
    <name type="scientific">Corynebacterium incognita</name>
    <dbReference type="NCBI Taxonomy" id="2754725"/>
    <lineage>
        <taxon>Bacteria</taxon>
        <taxon>Bacillati</taxon>
        <taxon>Actinomycetota</taxon>
        <taxon>Actinomycetes</taxon>
        <taxon>Mycobacteriales</taxon>
        <taxon>Corynebacteriaceae</taxon>
        <taxon>Corynebacterium</taxon>
    </lineage>
</organism>
<dbReference type="EMBL" id="CP059404">
    <property type="protein sequence ID" value="QNE90192.1"/>
    <property type="molecule type" value="Genomic_DNA"/>
</dbReference>
<dbReference type="PANTHER" id="PTHR34703">
    <property type="entry name" value="ANTIPORTER SUBUNIT MNHG2-RELATED"/>
    <property type="match status" value="1"/>
</dbReference>
<accession>A0A7G7CRH6</accession>
<feature type="region of interest" description="Disordered" evidence="2">
    <location>
        <begin position="110"/>
        <end position="129"/>
    </location>
</feature>
<keyword evidence="3" id="KW-0812">Transmembrane</keyword>
<gene>
    <name evidence="4" type="ORF">H0194_04200</name>
</gene>
<dbReference type="Proteomes" id="UP000515743">
    <property type="component" value="Chromosome"/>
</dbReference>
<feature type="transmembrane region" description="Helical" evidence="3">
    <location>
        <begin position="75"/>
        <end position="93"/>
    </location>
</feature>
<dbReference type="Pfam" id="PF03334">
    <property type="entry name" value="PhaG_MnhG_YufB"/>
    <property type="match status" value="1"/>
</dbReference>
<dbReference type="GO" id="GO:0015385">
    <property type="term" value="F:sodium:proton antiporter activity"/>
    <property type="evidence" value="ECO:0007669"/>
    <property type="project" value="TreeGrafter"/>
</dbReference>